<dbReference type="PANTHER" id="PTHR43464">
    <property type="entry name" value="METHYLTRANSFERASE"/>
    <property type="match status" value="1"/>
</dbReference>
<proteinExistence type="predicted"/>
<evidence type="ECO:0000256" key="2">
    <source>
        <dbReference type="ARBA" id="ARBA00022679"/>
    </source>
</evidence>
<reference evidence="6" key="1">
    <citation type="journal article" date="2019" name="Int. J. Syst. Evol. Microbiol.">
        <title>The Global Catalogue of Microorganisms (GCM) 10K type strain sequencing project: providing services to taxonomists for standard genome sequencing and annotation.</title>
        <authorList>
            <consortium name="The Broad Institute Genomics Platform"/>
            <consortium name="The Broad Institute Genome Sequencing Center for Infectious Disease"/>
            <person name="Wu L."/>
            <person name="Ma J."/>
        </authorList>
    </citation>
    <scope>NUCLEOTIDE SEQUENCE [LARGE SCALE GENOMIC DNA]</scope>
    <source>
        <strain evidence="6">CGMCC 4.1437</strain>
    </source>
</reference>
<dbReference type="EC" id="2.1.1.64" evidence="5"/>
<feature type="domain" description="Methyltransferase type 11" evidence="4">
    <location>
        <begin position="50"/>
        <end position="148"/>
    </location>
</feature>
<evidence type="ECO:0000259" key="4">
    <source>
        <dbReference type="Pfam" id="PF08241"/>
    </source>
</evidence>
<dbReference type="Pfam" id="PF08241">
    <property type="entry name" value="Methyltransf_11"/>
    <property type="match status" value="1"/>
</dbReference>
<evidence type="ECO:0000313" key="5">
    <source>
        <dbReference type="EMBL" id="MFC5661525.1"/>
    </source>
</evidence>
<dbReference type="CDD" id="cd02440">
    <property type="entry name" value="AdoMet_MTases"/>
    <property type="match status" value="1"/>
</dbReference>
<keyword evidence="2 5" id="KW-0808">Transferase</keyword>
<keyword evidence="3" id="KW-0949">S-adenosyl-L-methionine</keyword>
<dbReference type="RefSeq" id="WP_380223084.1">
    <property type="nucleotide sequence ID" value="NZ_JBHSOF010000001.1"/>
</dbReference>
<name>A0ABW0WZ32_9ACTN</name>
<dbReference type="GO" id="GO:0061542">
    <property type="term" value="F:3-demethylubiquinol 3-O-methyltransferase activity"/>
    <property type="evidence" value="ECO:0007669"/>
    <property type="project" value="UniProtKB-EC"/>
</dbReference>
<dbReference type="GO" id="GO:0102208">
    <property type="term" value="F:2-polyprenyl-6-hydroxyphenol methylase activity"/>
    <property type="evidence" value="ECO:0007669"/>
    <property type="project" value="UniProtKB-EC"/>
</dbReference>
<keyword evidence="1 5" id="KW-0489">Methyltransferase</keyword>
<keyword evidence="6" id="KW-1185">Reference proteome</keyword>
<dbReference type="InterPro" id="IPR013216">
    <property type="entry name" value="Methyltransf_11"/>
</dbReference>
<gene>
    <name evidence="5" type="ORF">ACFP3U_00860</name>
</gene>
<evidence type="ECO:0000256" key="1">
    <source>
        <dbReference type="ARBA" id="ARBA00022603"/>
    </source>
</evidence>
<sequence>MEAQQTDRPASTAGYGEAAEQLAAQYEAVTFAEVHREALHLFPERPVDVLDVGAGSGRDAAALAGLGHRVVAAEPTAELRRIGERLHAGSGVRWVDDALPALPRLGATGERFDVVLLTAVWMHLAADERTRAMAALTGLLAPAGRLFLSLRHGPVPAGRRMYDVSAEETVELAGTCGLRPVLRTERADLHGRSGVHWTVLVLERESAVG</sequence>
<comment type="caution">
    <text evidence="5">The sequence shown here is derived from an EMBL/GenBank/DDBJ whole genome shotgun (WGS) entry which is preliminary data.</text>
</comment>
<evidence type="ECO:0000313" key="6">
    <source>
        <dbReference type="Proteomes" id="UP001595975"/>
    </source>
</evidence>
<dbReference type="EMBL" id="JBHSOF010000001">
    <property type="protein sequence ID" value="MFC5661525.1"/>
    <property type="molecule type" value="Genomic_DNA"/>
</dbReference>
<dbReference type="EC" id="2.1.1.222" evidence="5"/>
<dbReference type="SUPFAM" id="SSF53335">
    <property type="entry name" value="S-adenosyl-L-methionine-dependent methyltransferases"/>
    <property type="match status" value="1"/>
</dbReference>
<dbReference type="InterPro" id="IPR029063">
    <property type="entry name" value="SAM-dependent_MTases_sf"/>
</dbReference>
<accession>A0ABW0WZ32</accession>
<protein>
    <submittedName>
        <fullName evidence="5">Class I SAM-dependent methyltransferase</fullName>
        <ecNumber evidence="5">2.1.1.222</ecNumber>
        <ecNumber evidence="5">2.1.1.64</ecNumber>
    </submittedName>
</protein>
<dbReference type="Proteomes" id="UP001595975">
    <property type="component" value="Unassembled WGS sequence"/>
</dbReference>
<evidence type="ECO:0000256" key="3">
    <source>
        <dbReference type="ARBA" id="ARBA00022691"/>
    </source>
</evidence>
<organism evidence="5 6">
    <name type="scientific">Kitasatospora misakiensis</name>
    <dbReference type="NCBI Taxonomy" id="67330"/>
    <lineage>
        <taxon>Bacteria</taxon>
        <taxon>Bacillati</taxon>
        <taxon>Actinomycetota</taxon>
        <taxon>Actinomycetes</taxon>
        <taxon>Kitasatosporales</taxon>
        <taxon>Streptomycetaceae</taxon>
        <taxon>Kitasatospora</taxon>
    </lineage>
</organism>
<dbReference type="GO" id="GO:0032259">
    <property type="term" value="P:methylation"/>
    <property type="evidence" value="ECO:0007669"/>
    <property type="project" value="UniProtKB-KW"/>
</dbReference>
<dbReference type="PANTHER" id="PTHR43464:SF19">
    <property type="entry name" value="UBIQUINONE BIOSYNTHESIS O-METHYLTRANSFERASE, MITOCHONDRIAL"/>
    <property type="match status" value="1"/>
</dbReference>
<dbReference type="Gene3D" id="3.40.50.150">
    <property type="entry name" value="Vaccinia Virus protein VP39"/>
    <property type="match status" value="1"/>
</dbReference>